<dbReference type="STRING" id="4072.A0A2G2ZFB1"/>
<evidence type="ECO:0000256" key="5">
    <source>
        <dbReference type="ARBA" id="ARBA00022801"/>
    </source>
</evidence>
<reference evidence="10 11" key="1">
    <citation type="journal article" date="2014" name="Nat. Genet.">
        <title>Genome sequence of the hot pepper provides insights into the evolution of pungency in Capsicum species.</title>
        <authorList>
            <person name="Kim S."/>
            <person name="Park M."/>
            <person name="Yeom S.I."/>
            <person name="Kim Y.M."/>
            <person name="Lee J.M."/>
            <person name="Lee H.A."/>
            <person name="Seo E."/>
            <person name="Choi J."/>
            <person name="Cheong K."/>
            <person name="Kim K.T."/>
            <person name="Jung K."/>
            <person name="Lee G.W."/>
            <person name="Oh S.K."/>
            <person name="Bae C."/>
            <person name="Kim S.B."/>
            <person name="Lee H.Y."/>
            <person name="Kim S.Y."/>
            <person name="Kim M.S."/>
            <person name="Kang B.C."/>
            <person name="Jo Y.D."/>
            <person name="Yang H.B."/>
            <person name="Jeong H.J."/>
            <person name="Kang W.H."/>
            <person name="Kwon J.K."/>
            <person name="Shin C."/>
            <person name="Lim J.Y."/>
            <person name="Park J.H."/>
            <person name="Huh J.H."/>
            <person name="Kim J.S."/>
            <person name="Kim B.D."/>
            <person name="Cohen O."/>
            <person name="Paran I."/>
            <person name="Suh M.C."/>
            <person name="Lee S.B."/>
            <person name="Kim Y.K."/>
            <person name="Shin Y."/>
            <person name="Noh S.J."/>
            <person name="Park J."/>
            <person name="Seo Y.S."/>
            <person name="Kwon S.Y."/>
            <person name="Kim H.A."/>
            <person name="Park J.M."/>
            <person name="Kim H.J."/>
            <person name="Choi S.B."/>
            <person name="Bosland P.W."/>
            <person name="Reeves G."/>
            <person name="Jo S.H."/>
            <person name="Lee B.W."/>
            <person name="Cho H.T."/>
            <person name="Choi H.S."/>
            <person name="Lee M.S."/>
            <person name="Yu Y."/>
            <person name="Do Choi Y."/>
            <person name="Park B.S."/>
            <person name="van Deynze A."/>
            <person name="Ashrafi H."/>
            <person name="Hill T."/>
            <person name="Kim W.T."/>
            <person name="Pai H.S."/>
            <person name="Ahn H.K."/>
            <person name="Yeam I."/>
            <person name="Giovannoni J.J."/>
            <person name="Rose J.K."/>
            <person name="Sorensen I."/>
            <person name="Lee S.J."/>
            <person name="Kim R.W."/>
            <person name="Choi I.Y."/>
            <person name="Choi B.S."/>
            <person name="Lim J.S."/>
            <person name="Lee Y.H."/>
            <person name="Choi D."/>
        </authorList>
    </citation>
    <scope>NUCLEOTIDE SEQUENCE [LARGE SCALE GENOMIC DNA]</scope>
    <source>
        <strain evidence="11">cv. CM334</strain>
    </source>
</reference>
<dbReference type="Gene3D" id="3.10.620.10">
    <property type="entry name" value="Protein N-terminal glutamine amidohydrolase, alpha beta roll"/>
    <property type="match status" value="2"/>
</dbReference>
<evidence type="ECO:0000256" key="3">
    <source>
        <dbReference type="ARBA" id="ARBA00012718"/>
    </source>
</evidence>
<dbReference type="PANTHER" id="PTHR13035">
    <property type="entry name" value="PROTEIN N-TERMINAL GLUTAMINE AMIDOHYDROLASE"/>
    <property type="match status" value="1"/>
</dbReference>
<reference evidence="10 11" key="2">
    <citation type="journal article" date="2017" name="Genome Biol.">
        <title>New reference genome sequences of hot pepper reveal the massive evolution of plant disease-resistance genes by retroduplication.</title>
        <authorList>
            <person name="Kim S."/>
            <person name="Park J."/>
            <person name="Yeom S.I."/>
            <person name="Kim Y.M."/>
            <person name="Seo E."/>
            <person name="Kim K.T."/>
            <person name="Kim M.S."/>
            <person name="Lee J.M."/>
            <person name="Cheong K."/>
            <person name="Shin H.S."/>
            <person name="Kim S.B."/>
            <person name="Han K."/>
            <person name="Lee J."/>
            <person name="Park M."/>
            <person name="Lee H.A."/>
            <person name="Lee H.Y."/>
            <person name="Lee Y."/>
            <person name="Oh S."/>
            <person name="Lee J.H."/>
            <person name="Choi E."/>
            <person name="Choi E."/>
            <person name="Lee S.E."/>
            <person name="Jeon J."/>
            <person name="Kim H."/>
            <person name="Choi G."/>
            <person name="Song H."/>
            <person name="Lee J."/>
            <person name="Lee S.C."/>
            <person name="Kwon J.K."/>
            <person name="Lee H.Y."/>
            <person name="Koo N."/>
            <person name="Hong Y."/>
            <person name="Kim R.W."/>
            <person name="Kang W.H."/>
            <person name="Huh J.H."/>
            <person name="Kang B.C."/>
            <person name="Yang T.J."/>
            <person name="Lee Y.H."/>
            <person name="Bennetzen J.L."/>
            <person name="Choi D."/>
        </authorList>
    </citation>
    <scope>NUCLEOTIDE SEQUENCE [LARGE SCALE GENOMIC DNA]</scope>
    <source>
        <strain evidence="11">cv. CM334</strain>
    </source>
</reference>
<sequence>MIHTLLSSLIHANSVTLRKLGAHHNIVTSLLNVNEATAHALGARGNLVSSSHDTYDEEASGELGQRYSSTYSSSSTQTNAATPRKLQTHLSGITSWPTQINAATSRKLQTRLSGGTRSPTKINAATLRKRQTRVSGESLPSKVAVSEENIYLLCKKLCDDGLADPDGSDLFIIFISNEKKQIPLWHQKASQRAEGVILWDYHVICLQNKRDEKSSSLVWDLDSSLPFPSPLGTYVAESIRPSIQIFSEFKRFFRVVHAPIFLRHFASDRRHMKDSAGNWIAKPPSHEAIVAKDGAVHNLNEYITVSPDDVVIDVGADTVNVVFSDKLGVVIPLWHQKASQRAEGVILWDYHVICLQNKRDEKSSSLVWDLDSSLLFPSPLGTYVAESIRPSIQIFSEFKRFFRVVHAPIFLRHFASDRRHMKDSAGNWIAKPPSHEAIVAKDGAVHNLNEYITVSPDDVVIDVGADTVNVVFSDKLGVVVSENDLLGFFSLIS</sequence>
<evidence type="ECO:0000313" key="10">
    <source>
        <dbReference type="EMBL" id="PHT80687.1"/>
    </source>
</evidence>
<evidence type="ECO:0000256" key="7">
    <source>
        <dbReference type="ARBA" id="ARBA00048768"/>
    </source>
</evidence>
<evidence type="ECO:0000256" key="8">
    <source>
        <dbReference type="SAM" id="MobiDB-lite"/>
    </source>
</evidence>
<evidence type="ECO:0000256" key="1">
    <source>
        <dbReference type="ARBA" id="ARBA00008985"/>
    </source>
</evidence>
<evidence type="ECO:0000256" key="2">
    <source>
        <dbReference type="ARBA" id="ARBA00011245"/>
    </source>
</evidence>
<comment type="caution">
    <text evidence="10">The sequence shown here is derived from an EMBL/GenBank/DDBJ whole genome shotgun (WGS) entry which is preliminary data.</text>
</comment>
<comment type="catalytic activity">
    <reaction evidence="7">
        <text>N-terminal L-glutaminyl-[protein] + H2O = N-terminal L-glutamyl-[protein] + NH4(+)</text>
        <dbReference type="Rhea" id="RHEA:50680"/>
        <dbReference type="Rhea" id="RHEA-COMP:12668"/>
        <dbReference type="Rhea" id="RHEA-COMP:12777"/>
        <dbReference type="ChEBI" id="CHEBI:15377"/>
        <dbReference type="ChEBI" id="CHEBI:28938"/>
        <dbReference type="ChEBI" id="CHEBI:64721"/>
        <dbReference type="ChEBI" id="CHEBI:64722"/>
        <dbReference type="EC" id="3.5.1.122"/>
    </reaction>
</comment>
<dbReference type="GO" id="GO:0070773">
    <property type="term" value="F:protein-N-terminal glutamine amidohydrolase activity"/>
    <property type="evidence" value="ECO:0000318"/>
    <property type="project" value="GO_Central"/>
</dbReference>
<dbReference type="InterPro" id="IPR037132">
    <property type="entry name" value="N_Gln_amidohydro_ab_roll_sf"/>
</dbReference>
<dbReference type="AlphaFoldDB" id="A0A2G2ZFB1"/>
<protein>
    <recommendedName>
        <fullName evidence="4">Protein N-terminal glutamine amidohydrolase</fullName>
        <ecNumber evidence="3">3.5.1.122</ecNumber>
    </recommendedName>
    <alternativeName>
        <fullName evidence="6">Protein NH2-terminal glutamine deamidase</fullName>
    </alternativeName>
</protein>
<dbReference type="InterPro" id="IPR023128">
    <property type="entry name" value="Prot_N_Gln_amidohydro_ab_roll"/>
</dbReference>
<keyword evidence="5" id="KW-0378">Hydrolase</keyword>
<feature type="domain" description="Protein N-terminal glutamine amidohydrolase alpha beta roll" evidence="9">
    <location>
        <begin position="146"/>
        <end position="309"/>
    </location>
</feature>
<comment type="similarity">
    <text evidence="1">Belongs to the NTAQ1 family.</text>
</comment>
<proteinExistence type="inferred from homology"/>
<comment type="subunit">
    <text evidence="2">Monomer.</text>
</comment>
<gene>
    <name evidence="10" type="ORF">T459_13702</name>
</gene>
<evidence type="ECO:0000256" key="6">
    <source>
        <dbReference type="ARBA" id="ARBA00029677"/>
    </source>
</evidence>
<feature type="region of interest" description="Disordered" evidence="8">
    <location>
        <begin position="48"/>
        <end position="83"/>
    </location>
</feature>
<evidence type="ECO:0000256" key="4">
    <source>
        <dbReference type="ARBA" id="ARBA00021247"/>
    </source>
</evidence>
<organism evidence="10 11">
    <name type="scientific">Capsicum annuum</name>
    <name type="common">Capsicum pepper</name>
    <dbReference type="NCBI Taxonomy" id="4072"/>
    <lineage>
        <taxon>Eukaryota</taxon>
        <taxon>Viridiplantae</taxon>
        <taxon>Streptophyta</taxon>
        <taxon>Embryophyta</taxon>
        <taxon>Tracheophyta</taxon>
        <taxon>Spermatophyta</taxon>
        <taxon>Magnoliopsida</taxon>
        <taxon>eudicotyledons</taxon>
        <taxon>Gunneridae</taxon>
        <taxon>Pentapetalae</taxon>
        <taxon>asterids</taxon>
        <taxon>lamiids</taxon>
        <taxon>Solanales</taxon>
        <taxon>Solanaceae</taxon>
        <taxon>Solanoideae</taxon>
        <taxon>Capsiceae</taxon>
        <taxon>Capsicum</taxon>
    </lineage>
</organism>
<dbReference type="GO" id="GO:0005829">
    <property type="term" value="C:cytosol"/>
    <property type="evidence" value="ECO:0000318"/>
    <property type="project" value="GO_Central"/>
</dbReference>
<dbReference type="Pfam" id="PF09764">
    <property type="entry name" value="Nt_Gln_amidase"/>
    <property type="match status" value="2"/>
</dbReference>
<dbReference type="Gramene" id="PHT80687">
    <property type="protein sequence ID" value="PHT80687"/>
    <property type="gene ID" value="T459_13702"/>
</dbReference>
<dbReference type="GO" id="GO:0005634">
    <property type="term" value="C:nucleus"/>
    <property type="evidence" value="ECO:0000318"/>
    <property type="project" value="GO_Central"/>
</dbReference>
<accession>A0A2G2ZFB1</accession>
<dbReference type="Proteomes" id="UP000222542">
    <property type="component" value="Unassembled WGS sequence"/>
</dbReference>
<dbReference type="PANTHER" id="PTHR13035:SF0">
    <property type="entry name" value="PROTEIN N-TERMINAL GLUTAMINE AMIDOHYDROLASE"/>
    <property type="match status" value="1"/>
</dbReference>
<evidence type="ECO:0000313" key="11">
    <source>
        <dbReference type="Proteomes" id="UP000222542"/>
    </source>
</evidence>
<feature type="compositionally biased region" description="Low complexity" evidence="8">
    <location>
        <begin position="67"/>
        <end position="76"/>
    </location>
</feature>
<evidence type="ECO:0000259" key="9">
    <source>
        <dbReference type="Pfam" id="PF09764"/>
    </source>
</evidence>
<feature type="domain" description="Protein N-terminal glutamine amidohydrolase alpha beta roll" evidence="9">
    <location>
        <begin position="318"/>
        <end position="488"/>
    </location>
</feature>
<dbReference type="GO" id="GO:0008418">
    <property type="term" value="F:protein-N-terminal asparagine amidohydrolase activity"/>
    <property type="evidence" value="ECO:0007669"/>
    <property type="project" value="InterPro"/>
</dbReference>
<dbReference type="EMBL" id="AYRZ02000005">
    <property type="protein sequence ID" value="PHT80687.1"/>
    <property type="molecule type" value="Genomic_DNA"/>
</dbReference>
<keyword evidence="11" id="KW-1185">Reference proteome</keyword>
<dbReference type="InterPro" id="IPR039733">
    <property type="entry name" value="NTAQ1"/>
</dbReference>
<dbReference type="EC" id="3.5.1.122" evidence="3"/>
<name>A0A2G2ZFB1_CAPAN</name>